<evidence type="ECO:0000256" key="1">
    <source>
        <dbReference type="SAM" id="MobiDB-lite"/>
    </source>
</evidence>
<reference evidence="2" key="1">
    <citation type="submission" date="2023-04" db="EMBL/GenBank/DDBJ databases">
        <authorList>
            <consortium name="ELIXIR-Norway"/>
        </authorList>
    </citation>
    <scope>NUCLEOTIDE SEQUENCE [LARGE SCALE GENOMIC DNA]</scope>
</reference>
<proteinExistence type="predicted"/>
<dbReference type="Proteomes" id="UP001176941">
    <property type="component" value="Chromosome X"/>
</dbReference>
<gene>
    <name evidence="2" type="ORF">MRATA1EN1_LOCUS30168</name>
</gene>
<evidence type="ECO:0000313" key="3">
    <source>
        <dbReference type="Proteomes" id="UP001176941"/>
    </source>
</evidence>
<evidence type="ECO:0000313" key="2">
    <source>
        <dbReference type="EMBL" id="CAI9181206.1"/>
    </source>
</evidence>
<sequence length="94" mass="9830">MRPQRAEEVGLPWGAVLSREPPDNHGGAEGGCFRAGALQTREESSPPGAGRASAVSRGDRGVWSSRNQVSRRPFGVLLEPNWLLSGGGGGLPPN</sequence>
<dbReference type="EMBL" id="OX460343">
    <property type="protein sequence ID" value="CAI9181206.1"/>
    <property type="molecule type" value="Genomic_DNA"/>
</dbReference>
<name>A0ABN9A719_RANTA</name>
<feature type="region of interest" description="Disordered" evidence="1">
    <location>
        <begin position="15"/>
        <end position="67"/>
    </location>
</feature>
<keyword evidence="3" id="KW-1185">Reference proteome</keyword>
<accession>A0ABN9A719</accession>
<protein>
    <submittedName>
        <fullName evidence="2">Uncharacterized protein</fullName>
    </submittedName>
</protein>
<organism evidence="2 3">
    <name type="scientific">Rangifer tarandus platyrhynchus</name>
    <name type="common">Svalbard reindeer</name>
    <dbReference type="NCBI Taxonomy" id="3082113"/>
    <lineage>
        <taxon>Eukaryota</taxon>
        <taxon>Metazoa</taxon>
        <taxon>Chordata</taxon>
        <taxon>Craniata</taxon>
        <taxon>Vertebrata</taxon>
        <taxon>Euteleostomi</taxon>
        <taxon>Mammalia</taxon>
        <taxon>Eutheria</taxon>
        <taxon>Laurasiatheria</taxon>
        <taxon>Artiodactyla</taxon>
        <taxon>Ruminantia</taxon>
        <taxon>Pecora</taxon>
        <taxon>Cervidae</taxon>
        <taxon>Odocoileinae</taxon>
        <taxon>Rangifer</taxon>
    </lineage>
</organism>